<dbReference type="SUPFAM" id="SSF54593">
    <property type="entry name" value="Glyoxalase/Bleomycin resistance protein/Dihydroxybiphenyl dioxygenase"/>
    <property type="match status" value="1"/>
</dbReference>
<organism evidence="3 4">
    <name type="scientific">Dokdonia sinensis</name>
    <dbReference type="NCBI Taxonomy" id="2479847"/>
    <lineage>
        <taxon>Bacteria</taxon>
        <taxon>Pseudomonadati</taxon>
        <taxon>Bacteroidota</taxon>
        <taxon>Flavobacteriia</taxon>
        <taxon>Flavobacteriales</taxon>
        <taxon>Flavobacteriaceae</taxon>
        <taxon>Dokdonia</taxon>
    </lineage>
</organism>
<dbReference type="InterPro" id="IPR029068">
    <property type="entry name" value="Glyas_Bleomycin-R_OHBP_Dase"/>
</dbReference>
<protein>
    <submittedName>
        <fullName evidence="3">VOC family protein</fullName>
    </submittedName>
</protein>
<evidence type="ECO:0000259" key="2">
    <source>
        <dbReference type="PROSITE" id="PS51819"/>
    </source>
</evidence>
<feature type="region of interest" description="Disordered" evidence="1">
    <location>
        <begin position="1"/>
        <end position="26"/>
    </location>
</feature>
<reference evidence="3 4" key="1">
    <citation type="submission" date="2018-10" db="EMBL/GenBank/DDBJ databases">
        <title>Dokdonia luteus sp. nov., isolated from sea water.</title>
        <authorList>
            <person name="Zhou L.Y."/>
            <person name="Du Z.J."/>
        </authorList>
    </citation>
    <scope>NUCLEOTIDE SEQUENCE [LARGE SCALE GENOMIC DNA]</scope>
    <source>
        <strain evidence="3 4">SH27</strain>
    </source>
</reference>
<feature type="domain" description="VOC" evidence="2">
    <location>
        <begin position="32"/>
        <end position="139"/>
    </location>
</feature>
<dbReference type="EMBL" id="REFV01000017">
    <property type="protein sequence ID" value="RMB56436.1"/>
    <property type="molecule type" value="Genomic_DNA"/>
</dbReference>
<dbReference type="InterPro" id="IPR037523">
    <property type="entry name" value="VOC_core"/>
</dbReference>
<keyword evidence="4" id="KW-1185">Reference proteome</keyword>
<proteinExistence type="predicted"/>
<dbReference type="Pfam" id="PF00903">
    <property type="entry name" value="Glyoxalase"/>
    <property type="match status" value="1"/>
</dbReference>
<accession>A0A3M0GGI6</accession>
<comment type="caution">
    <text evidence="3">The sequence shown here is derived from an EMBL/GenBank/DDBJ whole genome shotgun (WGS) entry which is preliminary data.</text>
</comment>
<dbReference type="CDD" id="cd06587">
    <property type="entry name" value="VOC"/>
    <property type="match status" value="1"/>
</dbReference>
<gene>
    <name evidence="3" type="ORF">EAX61_14460</name>
</gene>
<evidence type="ECO:0000313" key="4">
    <source>
        <dbReference type="Proteomes" id="UP000281985"/>
    </source>
</evidence>
<dbReference type="Proteomes" id="UP000281985">
    <property type="component" value="Unassembled WGS sequence"/>
</dbReference>
<sequence>MSPEQWHNSLKVPKTTPTSKTKKSSPLALPTEFEHITIPSKNLDVSISFYTALGMQLIEHEPRHHAHFENLEHQVIFTAYYNEKRPDYEVKVYFETSDIEKIELRFRESANEISVIKDWGGKELKLTDPDGNHVILYQKLSADIVPPWHAQTNES</sequence>
<dbReference type="AlphaFoldDB" id="A0A3M0GGI6"/>
<dbReference type="Gene3D" id="3.10.180.10">
    <property type="entry name" value="2,3-Dihydroxybiphenyl 1,2-Dioxygenase, domain 1"/>
    <property type="match status" value="1"/>
</dbReference>
<name>A0A3M0GGI6_9FLAO</name>
<dbReference type="InterPro" id="IPR004360">
    <property type="entry name" value="Glyas_Fos-R_dOase_dom"/>
</dbReference>
<dbReference type="PROSITE" id="PS51819">
    <property type="entry name" value="VOC"/>
    <property type="match status" value="1"/>
</dbReference>
<evidence type="ECO:0000313" key="3">
    <source>
        <dbReference type="EMBL" id="RMB56436.1"/>
    </source>
</evidence>
<evidence type="ECO:0000256" key="1">
    <source>
        <dbReference type="SAM" id="MobiDB-lite"/>
    </source>
</evidence>